<accession>A0ABY5WBN1</accession>
<evidence type="ECO:0000313" key="1">
    <source>
        <dbReference type="EMBL" id="UWP86765.1"/>
    </source>
</evidence>
<protein>
    <submittedName>
        <fullName evidence="1">Uncharacterized protein</fullName>
    </submittedName>
</protein>
<reference evidence="1" key="1">
    <citation type="submission" date="2021-04" db="EMBL/GenBank/DDBJ databases">
        <authorList>
            <person name="Hartkoorn R.C."/>
            <person name="Beaudoing E."/>
            <person name="Hot D."/>
        </authorList>
    </citation>
    <scope>NUCLEOTIDE SEQUENCE</scope>
    <source>
        <strain evidence="1">NRRL B-16292</strain>
    </source>
</reference>
<dbReference type="EMBL" id="CP073720">
    <property type="protein sequence ID" value="UWP86765.1"/>
    <property type="molecule type" value="Genomic_DNA"/>
</dbReference>
<name>A0ABY5WBN1_9ACTN</name>
<dbReference type="RefSeq" id="WP_259866267.1">
    <property type="nucleotide sequence ID" value="NZ_BAAAST010000004.1"/>
</dbReference>
<reference evidence="1" key="2">
    <citation type="submission" date="2022-09" db="EMBL/GenBank/DDBJ databases">
        <title>Biosynthetic gene clusters of Dactylosporangioum fulvum.</title>
        <authorList>
            <person name="Caradec T."/>
        </authorList>
    </citation>
    <scope>NUCLEOTIDE SEQUENCE</scope>
    <source>
        <strain evidence="1">NRRL B-16292</strain>
    </source>
</reference>
<sequence length="74" mass="7702">MAEELGATFTPAFDTALAAAPLPTLVYCAGKGGPIQLVGRDGEPGSLDVFTDVVRTNRARPQRGAPIRCTTRSA</sequence>
<evidence type="ECO:0000313" key="2">
    <source>
        <dbReference type="Proteomes" id="UP001059617"/>
    </source>
</evidence>
<proteinExistence type="predicted"/>
<dbReference type="Proteomes" id="UP001059617">
    <property type="component" value="Chromosome"/>
</dbReference>
<organism evidence="1 2">
    <name type="scientific">Dactylosporangium fulvum</name>
    <dbReference type="NCBI Taxonomy" id="53359"/>
    <lineage>
        <taxon>Bacteria</taxon>
        <taxon>Bacillati</taxon>
        <taxon>Actinomycetota</taxon>
        <taxon>Actinomycetes</taxon>
        <taxon>Micromonosporales</taxon>
        <taxon>Micromonosporaceae</taxon>
        <taxon>Dactylosporangium</taxon>
    </lineage>
</organism>
<gene>
    <name evidence="1" type="ORF">Dfulv_21990</name>
</gene>
<keyword evidence="2" id="KW-1185">Reference proteome</keyword>